<comment type="caution">
    <text evidence="1">The sequence shown here is derived from an EMBL/GenBank/DDBJ whole genome shotgun (WGS) entry which is preliminary data.</text>
</comment>
<protein>
    <submittedName>
        <fullName evidence="1">Uncharacterized protein</fullName>
    </submittedName>
</protein>
<dbReference type="EMBL" id="JAHRIP010012025">
    <property type="protein sequence ID" value="MEQ2284875.1"/>
    <property type="molecule type" value="Genomic_DNA"/>
</dbReference>
<proteinExistence type="predicted"/>
<sequence>MLLQFCGQGVWPAYGGTSRHVAYKPRVHNLYHNLNFTSSICIRPLLPTFTRGVAGEVCPLKEPIPSETLQEQ</sequence>
<reference evidence="1 2" key="1">
    <citation type="submission" date="2021-06" db="EMBL/GenBank/DDBJ databases">
        <authorList>
            <person name="Palmer J.M."/>
        </authorList>
    </citation>
    <scope>NUCLEOTIDE SEQUENCE [LARGE SCALE GENOMIC DNA]</scope>
    <source>
        <strain evidence="1 2">AS_MEX2019</strain>
        <tissue evidence="1">Muscle</tissue>
    </source>
</reference>
<organism evidence="1 2">
    <name type="scientific">Ameca splendens</name>
    <dbReference type="NCBI Taxonomy" id="208324"/>
    <lineage>
        <taxon>Eukaryota</taxon>
        <taxon>Metazoa</taxon>
        <taxon>Chordata</taxon>
        <taxon>Craniata</taxon>
        <taxon>Vertebrata</taxon>
        <taxon>Euteleostomi</taxon>
        <taxon>Actinopterygii</taxon>
        <taxon>Neopterygii</taxon>
        <taxon>Teleostei</taxon>
        <taxon>Neoteleostei</taxon>
        <taxon>Acanthomorphata</taxon>
        <taxon>Ovalentaria</taxon>
        <taxon>Atherinomorphae</taxon>
        <taxon>Cyprinodontiformes</taxon>
        <taxon>Goodeidae</taxon>
        <taxon>Ameca</taxon>
    </lineage>
</organism>
<evidence type="ECO:0000313" key="2">
    <source>
        <dbReference type="Proteomes" id="UP001469553"/>
    </source>
</evidence>
<keyword evidence="2" id="KW-1185">Reference proteome</keyword>
<accession>A0ABV0XTU5</accession>
<name>A0ABV0XTU5_9TELE</name>
<dbReference type="Proteomes" id="UP001469553">
    <property type="component" value="Unassembled WGS sequence"/>
</dbReference>
<evidence type="ECO:0000313" key="1">
    <source>
        <dbReference type="EMBL" id="MEQ2284875.1"/>
    </source>
</evidence>
<gene>
    <name evidence="1" type="ORF">AMECASPLE_026041</name>
</gene>